<keyword evidence="2" id="KW-1185">Reference proteome</keyword>
<name>A0A8T0IBD9_CERPU</name>
<dbReference type="PANTHER" id="PTHR35128">
    <property type="entry name" value="SECRETION-REGULATING GUANINE NUCLEOTIDE EXCHANGE FACTOR"/>
    <property type="match status" value="1"/>
</dbReference>
<dbReference type="Proteomes" id="UP000822688">
    <property type="component" value="Chromosome 4"/>
</dbReference>
<organism evidence="1 2">
    <name type="scientific">Ceratodon purpureus</name>
    <name type="common">Fire moss</name>
    <name type="synonym">Dicranum purpureum</name>
    <dbReference type="NCBI Taxonomy" id="3225"/>
    <lineage>
        <taxon>Eukaryota</taxon>
        <taxon>Viridiplantae</taxon>
        <taxon>Streptophyta</taxon>
        <taxon>Embryophyta</taxon>
        <taxon>Bryophyta</taxon>
        <taxon>Bryophytina</taxon>
        <taxon>Bryopsida</taxon>
        <taxon>Dicranidae</taxon>
        <taxon>Pseudoditrichales</taxon>
        <taxon>Ditrichaceae</taxon>
        <taxon>Ceratodon</taxon>
    </lineage>
</organism>
<dbReference type="SUPFAM" id="SSF53474">
    <property type="entry name" value="alpha/beta-Hydrolases"/>
    <property type="match status" value="1"/>
</dbReference>
<dbReference type="PANTHER" id="PTHR35128:SF1">
    <property type="entry name" value="SECRETION-REGULATING GUANINE NUCLEOTIDE EXCHANGE FACTOR"/>
    <property type="match status" value="1"/>
</dbReference>
<dbReference type="EMBL" id="CM026424">
    <property type="protein sequence ID" value="KAG0580257.1"/>
    <property type="molecule type" value="Genomic_DNA"/>
</dbReference>
<comment type="caution">
    <text evidence="1">The sequence shown here is derived from an EMBL/GenBank/DDBJ whole genome shotgun (WGS) entry which is preliminary data.</text>
</comment>
<evidence type="ECO:0000313" key="2">
    <source>
        <dbReference type="Proteomes" id="UP000822688"/>
    </source>
</evidence>
<sequence>MANAPRSPLPRRNAGAAMFSNPNRVTPAIVAFAALALLLLAFRSGPATPGAILPVALPDQDQQQAIDITFPVYSKILSPRREVWNGTELVYQVPANPRAVMFLAHGCYCKATFFWDKHPDCSGCSGAPEERAFVIQALQASYAVIAVSSQQDCWRKEDAPRVKLVLESWMDKLGLVELPLLGLGASSGGYFVSSLARDVKFDAIVLMIAEGSFQEVPSLPYPPVLFVHMVKDEVRAERIREIMPVLRKAGIEADEIQCEEVEITDDFFMRRIPYVDLEMSENLVGVLQRHGHLDFRGYLKSDSRSLNLKQDMSGGLGGQELLDSLSSRNDHWAHHIQEELNLAYGNHEFTSLSTTKIITWLESHVKMPPNITAGGQS</sequence>
<evidence type="ECO:0000313" key="1">
    <source>
        <dbReference type="EMBL" id="KAG0580257.1"/>
    </source>
</evidence>
<protein>
    <submittedName>
        <fullName evidence="1">Uncharacterized protein</fullName>
    </submittedName>
</protein>
<dbReference type="InterPro" id="IPR029058">
    <property type="entry name" value="AB_hydrolase_fold"/>
</dbReference>
<dbReference type="Gene3D" id="3.40.50.1820">
    <property type="entry name" value="alpha/beta hydrolase"/>
    <property type="match status" value="1"/>
</dbReference>
<accession>A0A8T0IBD9</accession>
<gene>
    <name evidence="1" type="ORF">KC19_4G160800</name>
</gene>
<dbReference type="AlphaFoldDB" id="A0A8T0IBD9"/>
<proteinExistence type="predicted"/>
<reference evidence="1" key="1">
    <citation type="submission" date="2020-06" db="EMBL/GenBank/DDBJ databases">
        <title>WGS assembly of Ceratodon purpureus strain R40.</title>
        <authorList>
            <person name="Carey S.B."/>
            <person name="Jenkins J."/>
            <person name="Shu S."/>
            <person name="Lovell J.T."/>
            <person name="Sreedasyam A."/>
            <person name="Maumus F."/>
            <person name="Tiley G.P."/>
            <person name="Fernandez-Pozo N."/>
            <person name="Barry K."/>
            <person name="Chen C."/>
            <person name="Wang M."/>
            <person name="Lipzen A."/>
            <person name="Daum C."/>
            <person name="Saski C.A."/>
            <person name="Payton A.C."/>
            <person name="Mcbreen J.C."/>
            <person name="Conrad R.E."/>
            <person name="Kollar L.M."/>
            <person name="Olsson S."/>
            <person name="Huttunen S."/>
            <person name="Landis J.B."/>
            <person name="Wickett N.J."/>
            <person name="Johnson M.G."/>
            <person name="Rensing S.A."/>
            <person name="Grimwood J."/>
            <person name="Schmutz J."/>
            <person name="Mcdaniel S.F."/>
        </authorList>
    </citation>
    <scope>NUCLEOTIDE SEQUENCE</scope>
    <source>
        <strain evidence="1">R40</strain>
    </source>
</reference>